<keyword evidence="5" id="KW-0186">Copper</keyword>
<dbReference type="InterPro" id="IPR011707">
    <property type="entry name" value="Cu-oxidase-like_N"/>
</dbReference>
<evidence type="ECO:0000256" key="2">
    <source>
        <dbReference type="ARBA" id="ARBA00022723"/>
    </source>
</evidence>
<keyword evidence="7" id="KW-0732">Signal</keyword>
<feature type="domain" description="Plastocyanin-like" evidence="10">
    <location>
        <begin position="68"/>
        <end position="183"/>
    </location>
</feature>
<evidence type="ECO:0000259" key="8">
    <source>
        <dbReference type="Pfam" id="PF00394"/>
    </source>
</evidence>
<dbReference type="InterPro" id="IPR008972">
    <property type="entry name" value="Cupredoxin"/>
</dbReference>
<evidence type="ECO:0000256" key="7">
    <source>
        <dbReference type="SAM" id="SignalP"/>
    </source>
</evidence>
<dbReference type="GO" id="GO:0005507">
    <property type="term" value="F:copper ion binding"/>
    <property type="evidence" value="ECO:0007669"/>
    <property type="project" value="InterPro"/>
</dbReference>
<dbReference type="FunFam" id="2.60.40.420:FF:000038">
    <property type="entry name" value="Extracellular dihydrogeodin oxidase/laccase"/>
    <property type="match status" value="1"/>
</dbReference>
<dbReference type="CDD" id="cd13880">
    <property type="entry name" value="CuRO_2_MaLCC_like"/>
    <property type="match status" value="1"/>
</dbReference>
<dbReference type="Pfam" id="PF07732">
    <property type="entry name" value="Cu-oxidase_3"/>
    <property type="match status" value="1"/>
</dbReference>
<reference evidence="11" key="2">
    <citation type="submission" date="2023-06" db="EMBL/GenBank/DDBJ databases">
        <authorList>
            <consortium name="Lawrence Berkeley National Laboratory"/>
            <person name="Haridas S."/>
            <person name="Hensen N."/>
            <person name="Bonometti L."/>
            <person name="Westerberg I."/>
            <person name="Brannstrom I.O."/>
            <person name="Guillou S."/>
            <person name="Cros-Aarteil S."/>
            <person name="Calhoun S."/>
            <person name="Kuo A."/>
            <person name="Mondo S."/>
            <person name="Pangilinan J."/>
            <person name="Riley R."/>
            <person name="Labutti K."/>
            <person name="Andreopoulos B."/>
            <person name="Lipzen A."/>
            <person name="Chen C."/>
            <person name="Yanf M."/>
            <person name="Daum C."/>
            <person name="Ng V."/>
            <person name="Clum A."/>
            <person name="Steindorff A."/>
            <person name="Ohm R."/>
            <person name="Martin F."/>
            <person name="Silar P."/>
            <person name="Natvig D."/>
            <person name="Lalanne C."/>
            <person name="Gautier V."/>
            <person name="Ament-Velasquez S.L."/>
            <person name="Kruys A."/>
            <person name="Hutchinson M.I."/>
            <person name="Powell A.J."/>
            <person name="Barry K."/>
            <person name="Miller A.N."/>
            <person name="Grigoriev I.V."/>
            <person name="Debuchy R."/>
            <person name="Gladieux P."/>
            <person name="Thoren M.H."/>
            <person name="Johannesson H."/>
        </authorList>
    </citation>
    <scope>NUCLEOTIDE SEQUENCE</scope>
    <source>
        <strain evidence="11">SMH4131-1</strain>
    </source>
</reference>
<dbReference type="Pfam" id="PF07731">
    <property type="entry name" value="Cu-oxidase_2"/>
    <property type="match status" value="1"/>
</dbReference>
<dbReference type="GO" id="GO:0016491">
    <property type="term" value="F:oxidoreductase activity"/>
    <property type="evidence" value="ECO:0007669"/>
    <property type="project" value="UniProtKB-KW"/>
</dbReference>
<evidence type="ECO:0000256" key="3">
    <source>
        <dbReference type="ARBA" id="ARBA00022737"/>
    </source>
</evidence>
<evidence type="ECO:0000259" key="9">
    <source>
        <dbReference type="Pfam" id="PF07731"/>
    </source>
</evidence>
<sequence length="575" mass="62846">MRFSSSLVVLLSGVTSLATGTPFFGLRKRASCANTATSRNCWGNYSINDDVTYTWPSTGVTRSFTFNVQAKTLAPDGVSKQMMTVNGQYPGPTIEANWGDNISVKVCNQLTLNGTGIHFHGIRHLNTNYADGATAQTECSIAPGDCYTYNWKATQHGTSWYHSHYSLQYADGVHGPIVIHGPNTANWDIDLGPLVITDYYHQSAYALASSATTQTLGIPPVAVSGLINGKNTNLNTNLTTVGSHYQMTFTKGKKHLIRLINTGSEVIFRFAIDNHKLTVVSVDLVPITPYATDTILIAVGQRYDVIVEADQAVGDYWARAIPMMSCFAVNLQAFDIRAIVRYDATSTADPTVNQSIPHVMLDVCQDESLSNLVPYISHSVGPSAVSKDFNAVLLPSSNDGYALRWQVGSSQPYRPLKSNPVIKQIFANSTANITADLVPIDLTSLQGTNWVYIVVESLLPLPHPLHYHGHDNYILARGAGPFLSNVTTLQLANPPRRDTVNLPQTGFIVLGFKTDNPGSWLLHCHIQWHLHDGFGMSIVERPKSEIKAAYTNAGQDTEMQRVCTNWVASGLDSRG</sequence>
<evidence type="ECO:0000256" key="5">
    <source>
        <dbReference type="ARBA" id="ARBA00023008"/>
    </source>
</evidence>
<keyword evidence="12" id="KW-1185">Reference proteome</keyword>
<dbReference type="PANTHER" id="PTHR11709">
    <property type="entry name" value="MULTI-COPPER OXIDASE"/>
    <property type="match status" value="1"/>
</dbReference>
<gene>
    <name evidence="11" type="ORF">B0T19DRAFT_225991</name>
</gene>
<dbReference type="InterPro" id="IPR011706">
    <property type="entry name" value="Cu-oxidase_C"/>
</dbReference>
<dbReference type="CDD" id="cd13901">
    <property type="entry name" value="CuRO_3_MaLCC_like"/>
    <property type="match status" value="1"/>
</dbReference>
<dbReference type="SUPFAM" id="SSF49503">
    <property type="entry name" value="Cupredoxins"/>
    <property type="match status" value="3"/>
</dbReference>
<keyword evidence="3" id="KW-0677">Repeat</keyword>
<feature type="chain" id="PRO_5042088885" evidence="7">
    <location>
        <begin position="21"/>
        <end position="575"/>
    </location>
</feature>
<comment type="caution">
    <text evidence="11">The sequence shown here is derived from an EMBL/GenBank/DDBJ whole genome shotgun (WGS) entry which is preliminary data.</text>
</comment>
<feature type="domain" description="Plastocyanin-like" evidence="8">
    <location>
        <begin position="193"/>
        <end position="343"/>
    </location>
</feature>
<dbReference type="Pfam" id="PF00394">
    <property type="entry name" value="Cu-oxidase"/>
    <property type="match status" value="1"/>
</dbReference>
<keyword evidence="2" id="KW-0479">Metal-binding</keyword>
<evidence type="ECO:0000256" key="1">
    <source>
        <dbReference type="ARBA" id="ARBA00010609"/>
    </source>
</evidence>
<dbReference type="PANTHER" id="PTHR11709:SF502">
    <property type="entry name" value="MULTICOPPER OXIDASE"/>
    <property type="match status" value="1"/>
</dbReference>
<evidence type="ECO:0000256" key="4">
    <source>
        <dbReference type="ARBA" id="ARBA00023002"/>
    </source>
</evidence>
<dbReference type="FunFam" id="2.60.40.420:FF:000021">
    <property type="entry name" value="Extracellular dihydrogeodin oxidase/laccase"/>
    <property type="match status" value="1"/>
</dbReference>
<reference evidence="11" key="1">
    <citation type="journal article" date="2023" name="Mol. Phylogenet. Evol.">
        <title>Genome-scale phylogeny and comparative genomics of the fungal order Sordariales.</title>
        <authorList>
            <person name="Hensen N."/>
            <person name="Bonometti L."/>
            <person name="Westerberg I."/>
            <person name="Brannstrom I.O."/>
            <person name="Guillou S."/>
            <person name="Cros-Aarteil S."/>
            <person name="Calhoun S."/>
            <person name="Haridas S."/>
            <person name="Kuo A."/>
            <person name="Mondo S."/>
            <person name="Pangilinan J."/>
            <person name="Riley R."/>
            <person name="LaButti K."/>
            <person name="Andreopoulos B."/>
            <person name="Lipzen A."/>
            <person name="Chen C."/>
            <person name="Yan M."/>
            <person name="Daum C."/>
            <person name="Ng V."/>
            <person name="Clum A."/>
            <person name="Steindorff A."/>
            <person name="Ohm R.A."/>
            <person name="Martin F."/>
            <person name="Silar P."/>
            <person name="Natvig D.O."/>
            <person name="Lalanne C."/>
            <person name="Gautier V."/>
            <person name="Ament-Velasquez S.L."/>
            <person name="Kruys A."/>
            <person name="Hutchinson M.I."/>
            <person name="Powell A.J."/>
            <person name="Barry K."/>
            <person name="Miller A.N."/>
            <person name="Grigoriev I.V."/>
            <person name="Debuchy R."/>
            <person name="Gladieux P."/>
            <person name="Hiltunen Thoren M."/>
            <person name="Johannesson H."/>
        </authorList>
    </citation>
    <scope>NUCLEOTIDE SEQUENCE</scope>
    <source>
        <strain evidence="11">SMH4131-1</strain>
    </source>
</reference>
<dbReference type="Gene3D" id="2.60.40.420">
    <property type="entry name" value="Cupredoxins - blue copper proteins"/>
    <property type="match status" value="3"/>
</dbReference>
<evidence type="ECO:0000256" key="6">
    <source>
        <dbReference type="ARBA" id="ARBA00023180"/>
    </source>
</evidence>
<dbReference type="CDD" id="cd13854">
    <property type="entry name" value="CuRO_1_MaLCC_like"/>
    <property type="match status" value="1"/>
</dbReference>
<feature type="domain" description="Plastocyanin-like" evidence="9">
    <location>
        <begin position="441"/>
        <end position="543"/>
    </location>
</feature>
<accession>A0AAE0IFQ6</accession>
<dbReference type="InterPro" id="IPR001117">
    <property type="entry name" value="Cu-oxidase_2nd"/>
</dbReference>
<dbReference type="InterPro" id="IPR045087">
    <property type="entry name" value="Cu-oxidase_fam"/>
</dbReference>
<evidence type="ECO:0000313" key="11">
    <source>
        <dbReference type="EMBL" id="KAK3324236.1"/>
    </source>
</evidence>
<proteinExistence type="inferred from homology"/>
<evidence type="ECO:0000313" key="12">
    <source>
        <dbReference type="Proteomes" id="UP001286456"/>
    </source>
</evidence>
<dbReference type="EMBL" id="JAUEPO010000004">
    <property type="protein sequence ID" value="KAK3324236.1"/>
    <property type="molecule type" value="Genomic_DNA"/>
</dbReference>
<evidence type="ECO:0000259" key="10">
    <source>
        <dbReference type="Pfam" id="PF07732"/>
    </source>
</evidence>
<name>A0AAE0IFQ6_9PEZI</name>
<protein>
    <submittedName>
        <fullName evidence="11">Cupredoxin</fullName>
    </submittedName>
</protein>
<organism evidence="11 12">
    <name type="scientific">Cercophora scortea</name>
    <dbReference type="NCBI Taxonomy" id="314031"/>
    <lineage>
        <taxon>Eukaryota</taxon>
        <taxon>Fungi</taxon>
        <taxon>Dikarya</taxon>
        <taxon>Ascomycota</taxon>
        <taxon>Pezizomycotina</taxon>
        <taxon>Sordariomycetes</taxon>
        <taxon>Sordariomycetidae</taxon>
        <taxon>Sordariales</taxon>
        <taxon>Lasiosphaeriaceae</taxon>
        <taxon>Cercophora</taxon>
    </lineage>
</organism>
<keyword evidence="4" id="KW-0560">Oxidoreductase</keyword>
<comment type="similarity">
    <text evidence="1">Belongs to the multicopper oxidase family.</text>
</comment>
<feature type="signal peptide" evidence="7">
    <location>
        <begin position="1"/>
        <end position="20"/>
    </location>
</feature>
<dbReference type="Proteomes" id="UP001286456">
    <property type="component" value="Unassembled WGS sequence"/>
</dbReference>
<keyword evidence="6" id="KW-0325">Glycoprotein</keyword>
<dbReference type="AlphaFoldDB" id="A0AAE0IFQ6"/>